<organism evidence="8 9">
    <name type="scientific">Enterococcus asini</name>
    <dbReference type="NCBI Taxonomy" id="57732"/>
    <lineage>
        <taxon>Bacteria</taxon>
        <taxon>Bacillati</taxon>
        <taxon>Bacillota</taxon>
        <taxon>Bacilli</taxon>
        <taxon>Lactobacillales</taxon>
        <taxon>Enterococcaceae</taxon>
        <taxon>Enterococcus</taxon>
    </lineage>
</organism>
<accession>A0AAW8TU22</accession>
<keyword evidence="2 5" id="KW-0808">Transferase</keyword>
<dbReference type="GO" id="GO:0032259">
    <property type="term" value="P:methylation"/>
    <property type="evidence" value="ECO:0007669"/>
    <property type="project" value="UniProtKB-KW"/>
</dbReference>
<evidence type="ECO:0000256" key="4">
    <source>
        <dbReference type="ARBA" id="ARBA00048391"/>
    </source>
</evidence>
<dbReference type="InterPro" id="IPR019874">
    <property type="entry name" value="RF_methyltr_PrmC"/>
</dbReference>
<reference evidence="8" key="1">
    <citation type="submission" date="2023-03" db="EMBL/GenBank/DDBJ databases">
        <authorList>
            <person name="Shen W."/>
            <person name="Cai J."/>
        </authorList>
    </citation>
    <scope>NUCLEOTIDE SEQUENCE</scope>
    <source>
        <strain evidence="8">B226-2</strain>
    </source>
</reference>
<feature type="binding site" evidence="5">
    <location>
        <begin position="121"/>
        <end position="125"/>
    </location>
    <ligand>
        <name>S-adenosyl-L-methionine</name>
        <dbReference type="ChEBI" id="CHEBI:59789"/>
    </ligand>
</feature>
<dbReference type="RefSeq" id="WP_311835099.1">
    <property type="nucleotide sequence ID" value="NZ_JARQBJ010000002.1"/>
</dbReference>
<evidence type="ECO:0000313" key="8">
    <source>
        <dbReference type="EMBL" id="MDT2809645.1"/>
    </source>
</evidence>
<dbReference type="InterPro" id="IPR029063">
    <property type="entry name" value="SAM-dependent_MTases_sf"/>
</dbReference>
<evidence type="ECO:0000256" key="2">
    <source>
        <dbReference type="ARBA" id="ARBA00022679"/>
    </source>
</evidence>
<evidence type="ECO:0000256" key="5">
    <source>
        <dbReference type="HAMAP-Rule" id="MF_02126"/>
    </source>
</evidence>
<dbReference type="GO" id="GO:0102559">
    <property type="term" value="F:peptide chain release factor N(5)-glutamine methyltransferase activity"/>
    <property type="evidence" value="ECO:0007669"/>
    <property type="project" value="UniProtKB-EC"/>
</dbReference>
<dbReference type="PANTHER" id="PTHR18895">
    <property type="entry name" value="HEMK METHYLTRANSFERASE"/>
    <property type="match status" value="1"/>
</dbReference>
<dbReference type="InterPro" id="IPR040758">
    <property type="entry name" value="PrmC_N"/>
</dbReference>
<feature type="domain" description="Release factor glutamine methyltransferase N-terminal" evidence="7">
    <location>
        <begin position="8"/>
        <end position="76"/>
    </location>
</feature>
<dbReference type="SUPFAM" id="SSF53335">
    <property type="entry name" value="S-adenosyl-L-methionine-dependent methyltransferases"/>
    <property type="match status" value="1"/>
</dbReference>
<dbReference type="EMBL" id="JARQBJ010000002">
    <property type="protein sequence ID" value="MDT2809645.1"/>
    <property type="molecule type" value="Genomic_DNA"/>
</dbReference>
<protein>
    <recommendedName>
        <fullName evidence="5">Release factor glutamine methyltransferase</fullName>
        <shortName evidence="5">RF MTase</shortName>
        <ecNumber evidence="5">2.1.1.297</ecNumber>
    </recommendedName>
    <alternativeName>
        <fullName evidence="5">N5-glutamine methyltransferase PrmC</fullName>
    </alternativeName>
    <alternativeName>
        <fullName evidence="5">Protein-(glutamine-N5) MTase PrmC</fullName>
    </alternativeName>
    <alternativeName>
        <fullName evidence="5">Protein-glutamine N-methyltransferase PrmC</fullName>
    </alternativeName>
</protein>
<feature type="domain" description="Methyltransferase small" evidence="6">
    <location>
        <begin position="106"/>
        <end position="192"/>
    </location>
</feature>
<evidence type="ECO:0000256" key="1">
    <source>
        <dbReference type="ARBA" id="ARBA00022603"/>
    </source>
</evidence>
<dbReference type="InterPro" id="IPR007848">
    <property type="entry name" value="Small_mtfrase_dom"/>
</dbReference>
<comment type="catalytic activity">
    <reaction evidence="4 5">
        <text>L-glutaminyl-[peptide chain release factor] + S-adenosyl-L-methionine = N(5)-methyl-L-glutaminyl-[peptide chain release factor] + S-adenosyl-L-homocysteine + H(+)</text>
        <dbReference type="Rhea" id="RHEA:42896"/>
        <dbReference type="Rhea" id="RHEA-COMP:10271"/>
        <dbReference type="Rhea" id="RHEA-COMP:10272"/>
        <dbReference type="ChEBI" id="CHEBI:15378"/>
        <dbReference type="ChEBI" id="CHEBI:30011"/>
        <dbReference type="ChEBI" id="CHEBI:57856"/>
        <dbReference type="ChEBI" id="CHEBI:59789"/>
        <dbReference type="ChEBI" id="CHEBI:61891"/>
        <dbReference type="EC" id="2.1.1.297"/>
    </reaction>
</comment>
<gene>
    <name evidence="5 8" type="primary">prmC</name>
    <name evidence="8" type="ORF">P7H43_04045</name>
</gene>
<feature type="binding site" evidence="5">
    <location>
        <begin position="186"/>
        <end position="189"/>
    </location>
    <ligand>
        <name>substrate</name>
    </ligand>
</feature>
<dbReference type="Pfam" id="PF17827">
    <property type="entry name" value="PrmC_N"/>
    <property type="match status" value="1"/>
</dbReference>
<name>A0AAW8TU22_9ENTE</name>
<sequence>MAKISYREALQRASSLLGAKGLEPESMLYVFLRRKQWDTTQWLLHFSEEIPPADQAQLAADLEELLAFRPAQYLLGYEEFCGHRFKVTEATLIPRPETEELVMAAIESFPPDRAVRVADIGTGTGAIGLSVKLARPQWQVALTDLSPAALAVAKENAELLGAQVAYYQGDTLEALPPGEVDLLLSNPPYISVAEWDLMDESVRRYEPKSALFAEDEGLAIYRKLAQQAPERLTKDGQVFLEIGFAQGKAVQEMFQAAFPEKEVAILKDLAGQDRIVHVF</sequence>
<dbReference type="Gene3D" id="1.10.8.10">
    <property type="entry name" value="DNA helicase RuvA subunit, C-terminal domain"/>
    <property type="match status" value="1"/>
</dbReference>
<dbReference type="InterPro" id="IPR050320">
    <property type="entry name" value="N5-glutamine_MTase"/>
</dbReference>
<dbReference type="GO" id="GO:0003676">
    <property type="term" value="F:nucleic acid binding"/>
    <property type="evidence" value="ECO:0007669"/>
    <property type="project" value="InterPro"/>
</dbReference>
<dbReference type="InterPro" id="IPR004556">
    <property type="entry name" value="HemK-like"/>
</dbReference>
<dbReference type="AlphaFoldDB" id="A0AAW8TU22"/>
<evidence type="ECO:0000259" key="7">
    <source>
        <dbReference type="Pfam" id="PF17827"/>
    </source>
</evidence>
<dbReference type="Gene3D" id="3.40.50.150">
    <property type="entry name" value="Vaccinia Virus protein VP39"/>
    <property type="match status" value="1"/>
</dbReference>
<dbReference type="Pfam" id="PF05175">
    <property type="entry name" value="MTS"/>
    <property type="match status" value="1"/>
</dbReference>
<dbReference type="HAMAP" id="MF_02126">
    <property type="entry name" value="RF_methyltr_PrmC"/>
    <property type="match status" value="1"/>
</dbReference>
<evidence type="ECO:0000313" key="9">
    <source>
        <dbReference type="Proteomes" id="UP001256711"/>
    </source>
</evidence>
<keyword evidence="1 5" id="KW-0489">Methyltransferase</keyword>
<dbReference type="NCBIfam" id="TIGR00536">
    <property type="entry name" value="hemK_fam"/>
    <property type="match status" value="1"/>
</dbReference>
<dbReference type="Proteomes" id="UP001256711">
    <property type="component" value="Unassembled WGS sequence"/>
</dbReference>
<dbReference type="EC" id="2.1.1.297" evidence="5"/>
<dbReference type="CDD" id="cd02440">
    <property type="entry name" value="AdoMet_MTases"/>
    <property type="match status" value="1"/>
</dbReference>
<proteinExistence type="inferred from homology"/>
<dbReference type="PANTHER" id="PTHR18895:SF74">
    <property type="entry name" value="MTRF1L RELEASE FACTOR GLUTAMINE METHYLTRANSFERASE"/>
    <property type="match status" value="1"/>
</dbReference>
<comment type="function">
    <text evidence="5">Methylates the class 1 translation termination release factors RF1/PrfA and RF2/PrfB on the glutamine residue of the universally conserved GGQ motif.</text>
</comment>
<comment type="similarity">
    <text evidence="5">Belongs to the protein N5-glutamine methyltransferase family. PrmC subfamily.</text>
</comment>
<comment type="caution">
    <text evidence="8">The sequence shown here is derived from an EMBL/GenBank/DDBJ whole genome shotgun (WGS) entry which is preliminary data.</text>
</comment>
<dbReference type="NCBIfam" id="TIGR03534">
    <property type="entry name" value="RF_mod_PrmC"/>
    <property type="match status" value="1"/>
</dbReference>
<keyword evidence="3 5" id="KW-0949">S-adenosyl-L-methionine</keyword>
<feature type="binding site" evidence="5">
    <location>
        <position position="186"/>
    </location>
    <ligand>
        <name>S-adenosyl-L-methionine</name>
        <dbReference type="ChEBI" id="CHEBI:59789"/>
    </ligand>
</feature>
<comment type="caution">
    <text evidence="5">Lacks conserved residue(s) required for the propagation of feature annotation.</text>
</comment>
<evidence type="ECO:0000259" key="6">
    <source>
        <dbReference type="Pfam" id="PF05175"/>
    </source>
</evidence>
<dbReference type="PROSITE" id="PS00092">
    <property type="entry name" value="N6_MTASE"/>
    <property type="match status" value="1"/>
</dbReference>
<feature type="binding site" evidence="5">
    <location>
        <position position="144"/>
    </location>
    <ligand>
        <name>S-adenosyl-L-methionine</name>
        <dbReference type="ChEBI" id="CHEBI:59789"/>
    </ligand>
</feature>
<evidence type="ECO:0000256" key="3">
    <source>
        <dbReference type="ARBA" id="ARBA00022691"/>
    </source>
</evidence>
<dbReference type="InterPro" id="IPR002052">
    <property type="entry name" value="DNA_methylase_N6_adenine_CS"/>
</dbReference>